<accession>A0A8H5B9V5</accession>
<evidence type="ECO:0000313" key="4">
    <source>
        <dbReference type="Proteomes" id="UP000567179"/>
    </source>
</evidence>
<feature type="transmembrane region" description="Helical" evidence="1">
    <location>
        <begin position="20"/>
        <end position="39"/>
    </location>
</feature>
<feature type="transmembrane region" description="Helical" evidence="1">
    <location>
        <begin position="175"/>
        <end position="196"/>
    </location>
</feature>
<feature type="transmembrane region" description="Helical" evidence="1">
    <location>
        <begin position="217"/>
        <end position="239"/>
    </location>
</feature>
<feature type="domain" description="DUF6533" evidence="2">
    <location>
        <begin position="29"/>
        <end position="71"/>
    </location>
</feature>
<dbReference type="AlphaFoldDB" id="A0A8H5B9V5"/>
<protein>
    <recommendedName>
        <fullName evidence="2">DUF6533 domain-containing protein</fullName>
    </recommendedName>
</protein>
<keyword evidence="4" id="KW-1185">Reference proteome</keyword>
<proteinExistence type="predicted"/>
<evidence type="ECO:0000259" key="2">
    <source>
        <dbReference type="Pfam" id="PF20151"/>
    </source>
</evidence>
<feature type="transmembrane region" description="Helical" evidence="1">
    <location>
        <begin position="124"/>
        <end position="142"/>
    </location>
</feature>
<name>A0A8H5B9V5_9AGAR</name>
<keyword evidence="1" id="KW-0472">Membrane</keyword>
<dbReference type="InterPro" id="IPR045340">
    <property type="entry name" value="DUF6533"/>
</dbReference>
<dbReference type="Proteomes" id="UP000567179">
    <property type="component" value="Unassembled WGS sequence"/>
</dbReference>
<organism evidence="3 4">
    <name type="scientific">Psilocybe cf. subviscida</name>
    <dbReference type="NCBI Taxonomy" id="2480587"/>
    <lineage>
        <taxon>Eukaryota</taxon>
        <taxon>Fungi</taxon>
        <taxon>Dikarya</taxon>
        <taxon>Basidiomycota</taxon>
        <taxon>Agaricomycotina</taxon>
        <taxon>Agaricomycetes</taxon>
        <taxon>Agaricomycetidae</taxon>
        <taxon>Agaricales</taxon>
        <taxon>Agaricineae</taxon>
        <taxon>Strophariaceae</taxon>
        <taxon>Psilocybe</taxon>
    </lineage>
</organism>
<dbReference type="EMBL" id="JAACJJ010000030">
    <property type="protein sequence ID" value="KAF5318518.1"/>
    <property type="molecule type" value="Genomic_DNA"/>
</dbReference>
<evidence type="ECO:0000256" key="1">
    <source>
        <dbReference type="SAM" id="Phobius"/>
    </source>
</evidence>
<keyword evidence="1" id="KW-1133">Transmembrane helix</keyword>
<dbReference type="OrthoDB" id="3060195at2759"/>
<sequence>MASHLSPAALKAIFDSLASGRIAISAGYAAFTLISYDYLLTFHKEVSRMWRPRKKTLVFYLFVILRYATLFYQMTFSMSFFLPIWSVMGWVASIAHERVVWLISLAALSGIFAVRTFAIYQRNYYILAGLIILATVKVFISASDFFVASKIVVQNAAFHNLGYCSESMAGGSVKWNTTSAALALAFDTIVLALTLAKTVRTSIRREQLGLKRSYSYYILRDGLLYYTAIEILLLFTVIFNQVPSLAIRVARVVIILQTSLAPTLAQRLVLNLRSLDDKVNGSGTISSQPLPPIDFAHGSVIGNIGAPLRVDDEDDDGDDIKEVARDSEDLHGIQMIDIDDKEYPSPQEDNIGFVI</sequence>
<dbReference type="Pfam" id="PF20151">
    <property type="entry name" value="DUF6533"/>
    <property type="match status" value="1"/>
</dbReference>
<keyword evidence="1" id="KW-0812">Transmembrane</keyword>
<comment type="caution">
    <text evidence="3">The sequence shown here is derived from an EMBL/GenBank/DDBJ whole genome shotgun (WGS) entry which is preliminary data.</text>
</comment>
<evidence type="ECO:0000313" key="3">
    <source>
        <dbReference type="EMBL" id="KAF5318518.1"/>
    </source>
</evidence>
<feature type="transmembrane region" description="Helical" evidence="1">
    <location>
        <begin position="59"/>
        <end position="87"/>
    </location>
</feature>
<feature type="transmembrane region" description="Helical" evidence="1">
    <location>
        <begin position="99"/>
        <end position="117"/>
    </location>
</feature>
<reference evidence="3 4" key="1">
    <citation type="journal article" date="2020" name="ISME J.">
        <title>Uncovering the hidden diversity of litter-decomposition mechanisms in mushroom-forming fungi.</title>
        <authorList>
            <person name="Floudas D."/>
            <person name="Bentzer J."/>
            <person name="Ahren D."/>
            <person name="Johansson T."/>
            <person name="Persson P."/>
            <person name="Tunlid A."/>
        </authorList>
    </citation>
    <scope>NUCLEOTIDE SEQUENCE [LARGE SCALE GENOMIC DNA]</scope>
    <source>
        <strain evidence="3 4">CBS 101986</strain>
    </source>
</reference>
<gene>
    <name evidence="3" type="ORF">D9619_010898</name>
</gene>